<dbReference type="Pfam" id="PF12449">
    <property type="entry name" value="DUF3684"/>
    <property type="match status" value="1"/>
</dbReference>
<dbReference type="PANTHER" id="PTHR47839:SF1">
    <property type="entry name" value="DOMAIN PROTEIN, PUTATIVE (AFU_ORTHOLOGUE AFUA_6G04830)-RELATED"/>
    <property type="match status" value="1"/>
</dbReference>
<protein>
    <submittedName>
        <fullName evidence="3">Uncharacterized protein</fullName>
    </submittedName>
</protein>
<name>A0A815Q3N6_9BILA</name>
<dbReference type="Proteomes" id="UP000663877">
    <property type="component" value="Unassembled WGS sequence"/>
</dbReference>
<dbReference type="InterPro" id="IPR022155">
    <property type="entry name" value="DUF3684"/>
</dbReference>
<sequence>MNLVITINSLTVFHISKNKYDNPSIHNTFTFKPQSSINHMLHIDSFVVTEQVITIDNTASIVLGHITVEASVNVDQQFHNYIERILKRLPSSIKIQLLFVPFNTIVKQQQLQSSLVDKNLNSQILERILPLKFVDNEIIPSGFIFIGLGTHQSIGIGMHVYSHFIPTVERQELNLQDPYIAKWNKELLSTVGQIARCFYDQTINHSSHNRSDNYYNALIILTTCT</sequence>
<evidence type="ECO:0000313" key="4">
    <source>
        <dbReference type="Proteomes" id="UP000663832"/>
    </source>
</evidence>
<dbReference type="AlphaFoldDB" id="A0A815Q3N6"/>
<comment type="caution">
    <text evidence="3">The sequence shown here is derived from an EMBL/GenBank/DDBJ whole genome shotgun (WGS) entry which is preliminary data.</text>
</comment>
<keyword evidence="4" id="KW-1185">Reference proteome</keyword>
<dbReference type="Proteomes" id="UP000663832">
    <property type="component" value="Unassembled WGS sequence"/>
</dbReference>
<evidence type="ECO:0000313" key="2">
    <source>
        <dbReference type="EMBL" id="CAF1424237.1"/>
    </source>
</evidence>
<dbReference type="EMBL" id="CAJNOM010000474">
    <property type="protein sequence ID" value="CAF1458132.1"/>
    <property type="molecule type" value="Genomic_DNA"/>
</dbReference>
<dbReference type="EMBL" id="CAJNOM010000414">
    <property type="protein sequence ID" value="CAF1424237.1"/>
    <property type="molecule type" value="Genomic_DNA"/>
</dbReference>
<proteinExistence type="predicted"/>
<organism evidence="3 4">
    <name type="scientific">Adineta steineri</name>
    <dbReference type="NCBI Taxonomy" id="433720"/>
    <lineage>
        <taxon>Eukaryota</taxon>
        <taxon>Metazoa</taxon>
        <taxon>Spiralia</taxon>
        <taxon>Gnathifera</taxon>
        <taxon>Rotifera</taxon>
        <taxon>Eurotatoria</taxon>
        <taxon>Bdelloidea</taxon>
        <taxon>Adinetida</taxon>
        <taxon>Adinetidae</taxon>
        <taxon>Adineta</taxon>
    </lineage>
</organism>
<dbReference type="PANTHER" id="PTHR47839">
    <property type="entry name" value="DOMAIN PROTEIN, PUTATIVE (AFU_ORTHOLOGUE AFUA_6G04830)-RELATED"/>
    <property type="match status" value="1"/>
</dbReference>
<evidence type="ECO:0000313" key="1">
    <source>
        <dbReference type="EMBL" id="CAF1016651.1"/>
    </source>
</evidence>
<dbReference type="EMBL" id="CAJNOI010000079">
    <property type="protein sequence ID" value="CAF1016651.1"/>
    <property type="molecule type" value="Genomic_DNA"/>
</dbReference>
<dbReference type="OrthoDB" id="10055773at2759"/>
<evidence type="ECO:0000313" key="3">
    <source>
        <dbReference type="EMBL" id="CAF1458132.1"/>
    </source>
</evidence>
<reference evidence="3" key="1">
    <citation type="submission" date="2021-02" db="EMBL/GenBank/DDBJ databases">
        <authorList>
            <person name="Nowell W R."/>
        </authorList>
    </citation>
    <scope>NUCLEOTIDE SEQUENCE</scope>
</reference>
<gene>
    <name evidence="1" type="ORF">BJG266_LOCUS16766</name>
    <name evidence="2" type="ORF">QVE165_LOCUS38497</name>
    <name evidence="3" type="ORF">QVE165_LOCUS40750</name>
</gene>
<accession>A0A815Q3N6</accession>